<evidence type="ECO:0000256" key="9">
    <source>
        <dbReference type="ARBA" id="ARBA00023136"/>
    </source>
</evidence>
<feature type="transmembrane region" description="Helical" evidence="10">
    <location>
        <begin position="143"/>
        <end position="167"/>
    </location>
</feature>
<evidence type="ECO:0000256" key="2">
    <source>
        <dbReference type="ARBA" id="ARBA00004141"/>
    </source>
</evidence>
<dbReference type="OrthoDB" id="9781963at2"/>
<proteinExistence type="inferred from homology"/>
<keyword evidence="7" id="KW-0809">Transit peptide</keyword>
<evidence type="ECO:0000313" key="13">
    <source>
        <dbReference type="Proteomes" id="UP000321820"/>
    </source>
</evidence>
<evidence type="ECO:0000256" key="5">
    <source>
        <dbReference type="ARBA" id="ARBA00022692"/>
    </source>
</evidence>
<feature type="transmembrane region" description="Helical" evidence="10">
    <location>
        <begin position="73"/>
        <end position="97"/>
    </location>
</feature>
<accession>A0A5B9EFM0</accession>
<name>A0A5B9EFM0_9BACT</name>
<gene>
    <name evidence="12" type="ORF">FTW19_24270</name>
</gene>
<dbReference type="PANTHER" id="PTHR31412">
    <property type="entry name" value="ZINC METALLOPROTEASE EGY1"/>
    <property type="match status" value="1"/>
</dbReference>
<reference evidence="12 13" key="1">
    <citation type="submission" date="2019-08" db="EMBL/GenBank/DDBJ databases">
        <title>Complete genome sequence of Terriglobus albidus strain ORNL.</title>
        <authorList>
            <person name="Podar M."/>
        </authorList>
    </citation>
    <scope>NUCLEOTIDE SEQUENCE [LARGE SCALE GENOMIC DNA]</scope>
    <source>
        <strain evidence="12 13">ORNL</strain>
    </source>
</reference>
<feature type="transmembrane region" description="Helical" evidence="10">
    <location>
        <begin position="208"/>
        <end position="229"/>
    </location>
</feature>
<keyword evidence="13" id="KW-1185">Reference proteome</keyword>
<feature type="transmembrane region" description="Helical" evidence="10">
    <location>
        <begin position="30"/>
        <end position="53"/>
    </location>
</feature>
<evidence type="ECO:0000256" key="3">
    <source>
        <dbReference type="ARBA" id="ARBA00007931"/>
    </source>
</evidence>
<evidence type="ECO:0000256" key="1">
    <source>
        <dbReference type="ARBA" id="ARBA00001947"/>
    </source>
</evidence>
<keyword evidence="4 12" id="KW-0645">Protease</keyword>
<comment type="similarity">
    <text evidence="3">Belongs to the peptidase M50B family.</text>
</comment>
<dbReference type="CDD" id="cd06160">
    <property type="entry name" value="S2P-M50_like_2"/>
    <property type="match status" value="1"/>
</dbReference>
<dbReference type="PANTHER" id="PTHR31412:SF0">
    <property type="entry name" value="ZINC METALLOPROTEASE EGY1, CHLOROPLASTIC-RELATED"/>
    <property type="match status" value="1"/>
</dbReference>
<feature type="transmembrane region" description="Helical" evidence="10">
    <location>
        <begin position="296"/>
        <end position="318"/>
    </location>
</feature>
<feature type="domain" description="Peptidase M50" evidence="11">
    <location>
        <begin position="87"/>
        <end position="258"/>
    </location>
</feature>
<evidence type="ECO:0000256" key="4">
    <source>
        <dbReference type="ARBA" id="ARBA00022670"/>
    </source>
</evidence>
<comment type="cofactor">
    <cofactor evidence="1">
        <name>Zn(2+)</name>
        <dbReference type="ChEBI" id="CHEBI:29105"/>
    </cofactor>
</comment>
<evidence type="ECO:0000256" key="8">
    <source>
        <dbReference type="ARBA" id="ARBA00022989"/>
    </source>
</evidence>
<dbReference type="KEGG" id="talb:FTW19_24270"/>
<evidence type="ECO:0000313" key="12">
    <source>
        <dbReference type="EMBL" id="QEE30838.1"/>
    </source>
</evidence>
<comment type="subcellular location">
    <subcellularLocation>
        <location evidence="2">Membrane</location>
        <topology evidence="2">Multi-pass membrane protein</topology>
    </subcellularLocation>
</comment>
<protein>
    <submittedName>
        <fullName evidence="12">Site-2 protease family protein</fullName>
    </submittedName>
</protein>
<dbReference type="GO" id="GO:0006508">
    <property type="term" value="P:proteolysis"/>
    <property type="evidence" value="ECO:0007669"/>
    <property type="project" value="UniProtKB-KW"/>
</dbReference>
<keyword evidence="9 10" id="KW-0472">Membrane</keyword>
<dbReference type="EMBL" id="CP042806">
    <property type="protein sequence ID" value="QEE30838.1"/>
    <property type="molecule type" value="Genomic_DNA"/>
</dbReference>
<evidence type="ECO:0000256" key="10">
    <source>
        <dbReference type="SAM" id="Phobius"/>
    </source>
</evidence>
<dbReference type="GO" id="GO:0008233">
    <property type="term" value="F:peptidase activity"/>
    <property type="evidence" value="ECO:0007669"/>
    <property type="project" value="UniProtKB-KW"/>
</dbReference>
<evidence type="ECO:0000259" key="11">
    <source>
        <dbReference type="Pfam" id="PF02163"/>
    </source>
</evidence>
<keyword evidence="6" id="KW-0378">Hydrolase</keyword>
<dbReference type="Pfam" id="PF02163">
    <property type="entry name" value="Peptidase_M50"/>
    <property type="match status" value="1"/>
</dbReference>
<keyword evidence="5 10" id="KW-0812">Transmembrane</keyword>
<evidence type="ECO:0000256" key="7">
    <source>
        <dbReference type="ARBA" id="ARBA00022946"/>
    </source>
</evidence>
<keyword evidence="8 10" id="KW-1133">Transmembrane helix</keyword>
<dbReference type="InterPro" id="IPR008915">
    <property type="entry name" value="Peptidase_M50"/>
</dbReference>
<sequence length="333" mass="36121">MSAGLLNPVAEPVVETPQVSAARRPASSPIWVHLLLFLLTLFTTTALGMRYMVNFNQGKPPLTSSEDIVPHVWIAGHLNLLPLGLPFSLTLLAILLAHEFAHYAACRYVGVRASLPYLLPAPTLSGTVGAVIRLRSRIRSRRALLLIGASGPIAGFLVAIVTTWVGLANSRPEPVASSIVRFNPPLLLQIFHVLLQGANHSLPDIYNIVPHPMVVASWVGVLITAVNLIPAGQLDGGHILYAISPKAHHIGTQITIGVLMLLGTVYWIGWLLWAMLLMLPAMKHPNVPLDDEMEPWQVGVIAVCGVIFLLCFSLQPFADASLVAEFSRITWGR</sequence>
<dbReference type="GO" id="GO:0016020">
    <property type="term" value="C:membrane"/>
    <property type="evidence" value="ECO:0007669"/>
    <property type="project" value="UniProtKB-SubCell"/>
</dbReference>
<feature type="transmembrane region" description="Helical" evidence="10">
    <location>
        <begin position="250"/>
        <end position="276"/>
    </location>
</feature>
<dbReference type="RefSeq" id="WP_147650134.1">
    <property type="nucleotide sequence ID" value="NZ_CP042806.1"/>
</dbReference>
<evidence type="ECO:0000256" key="6">
    <source>
        <dbReference type="ARBA" id="ARBA00022801"/>
    </source>
</evidence>
<dbReference type="InterPro" id="IPR044838">
    <property type="entry name" value="EGY1-like"/>
</dbReference>
<organism evidence="12 13">
    <name type="scientific">Terriglobus albidus</name>
    <dbReference type="NCBI Taxonomy" id="1592106"/>
    <lineage>
        <taxon>Bacteria</taxon>
        <taxon>Pseudomonadati</taxon>
        <taxon>Acidobacteriota</taxon>
        <taxon>Terriglobia</taxon>
        <taxon>Terriglobales</taxon>
        <taxon>Acidobacteriaceae</taxon>
        <taxon>Terriglobus</taxon>
    </lineage>
</organism>
<dbReference type="Proteomes" id="UP000321820">
    <property type="component" value="Chromosome"/>
</dbReference>
<dbReference type="AlphaFoldDB" id="A0A5B9EFM0"/>